<organism evidence="2">
    <name type="scientific">termite gut metagenome</name>
    <dbReference type="NCBI Taxonomy" id="433724"/>
    <lineage>
        <taxon>unclassified sequences</taxon>
        <taxon>metagenomes</taxon>
        <taxon>organismal metagenomes</taxon>
    </lineage>
</organism>
<evidence type="ECO:0000313" key="2">
    <source>
        <dbReference type="EMBL" id="KAA6328615.1"/>
    </source>
</evidence>
<evidence type="ECO:0000259" key="1">
    <source>
        <dbReference type="Pfam" id="PF01609"/>
    </source>
</evidence>
<protein>
    <recommendedName>
        <fullName evidence="1">Transposase IS4-like domain-containing protein</fullName>
    </recommendedName>
</protein>
<dbReference type="GO" id="GO:0003677">
    <property type="term" value="F:DNA binding"/>
    <property type="evidence" value="ECO:0007669"/>
    <property type="project" value="InterPro"/>
</dbReference>
<accession>A0A5J4R4W2</accession>
<proteinExistence type="predicted"/>
<feature type="domain" description="Transposase IS4-like" evidence="1">
    <location>
        <begin position="7"/>
        <end position="130"/>
    </location>
</feature>
<name>A0A5J4R4W2_9ZZZZ</name>
<gene>
    <name evidence="2" type="ORF">EZS27_022503</name>
</gene>
<reference evidence="2" key="1">
    <citation type="submission" date="2019-03" db="EMBL/GenBank/DDBJ databases">
        <title>Single cell metagenomics reveals metabolic interactions within the superorganism composed of flagellate Streblomastix strix and complex community of Bacteroidetes bacteria on its surface.</title>
        <authorList>
            <person name="Treitli S.C."/>
            <person name="Kolisko M."/>
            <person name="Husnik F."/>
            <person name="Keeling P."/>
            <person name="Hampl V."/>
        </authorList>
    </citation>
    <scope>NUCLEOTIDE SEQUENCE</scope>
    <source>
        <strain evidence="2">STM</strain>
    </source>
</reference>
<dbReference type="GO" id="GO:0004803">
    <property type="term" value="F:transposase activity"/>
    <property type="evidence" value="ECO:0007669"/>
    <property type="project" value="InterPro"/>
</dbReference>
<dbReference type="GO" id="GO:0006313">
    <property type="term" value="P:DNA transposition"/>
    <property type="evidence" value="ECO:0007669"/>
    <property type="project" value="InterPro"/>
</dbReference>
<dbReference type="EMBL" id="SNRY01001790">
    <property type="protein sequence ID" value="KAA6328615.1"/>
    <property type="molecule type" value="Genomic_DNA"/>
</dbReference>
<dbReference type="Pfam" id="PF01609">
    <property type="entry name" value="DDE_Tnp_1"/>
    <property type="match status" value="1"/>
</dbReference>
<dbReference type="PANTHER" id="PTHR30007:SF0">
    <property type="entry name" value="TRANSPOSASE"/>
    <property type="match status" value="1"/>
</dbReference>
<dbReference type="PANTHER" id="PTHR30007">
    <property type="entry name" value="PHP DOMAIN PROTEIN"/>
    <property type="match status" value="1"/>
</dbReference>
<dbReference type="InterPro" id="IPR002559">
    <property type="entry name" value="Transposase_11"/>
</dbReference>
<sequence>MVLMESEKVKGIKRHVVVDKNGFLIAVMVTIANIHDSKAAYLLMRILKELCSSVKTIIADGGYRGELAETLRKTFGYVLQVIISNYREQGFRPIRKRWIVERTFAWFDNNRRLCRNYETTFDSAEEMVKIASIKLLLNKI</sequence>
<dbReference type="AlphaFoldDB" id="A0A5J4R4W2"/>
<comment type="caution">
    <text evidence="2">The sequence shown here is derived from an EMBL/GenBank/DDBJ whole genome shotgun (WGS) entry which is preliminary data.</text>
</comment>